<gene>
    <name evidence="3" type="ORF">AMJ40_07615</name>
</gene>
<dbReference type="SMART" id="SM00028">
    <property type="entry name" value="TPR"/>
    <property type="match status" value="3"/>
</dbReference>
<dbReference type="Proteomes" id="UP000051124">
    <property type="component" value="Unassembled WGS sequence"/>
</dbReference>
<reference evidence="3 4" key="1">
    <citation type="journal article" date="2015" name="Microbiome">
        <title>Genomic resolution of linkages in carbon, nitrogen, and sulfur cycling among widespread estuary sediment bacteria.</title>
        <authorList>
            <person name="Baker B.J."/>
            <person name="Lazar C.S."/>
            <person name="Teske A.P."/>
            <person name="Dick G.J."/>
        </authorList>
    </citation>
    <scope>NUCLEOTIDE SEQUENCE [LARGE SCALE GENOMIC DNA]</scope>
    <source>
        <strain evidence="3">DG_26</strain>
    </source>
</reference>
<evidence type="ECO:0000313" key="3">
    <source>
        <dbReference type="EMBL" id="KPJ48369.1"/>
    </source>
</evidence>
<feature type="repeat" description="TPR" evidence="1">
    <location>
        <begin position="351"/>
        <end position="384"/>
    </location>
</feature>
<evidence type="ECO:0000256" key="2">
    <source>
        <dbReference type="SAM" id="MobiDB-lite"/>
    </source>
</evidence>
<dbReference type="Gene3D" id="1.25.40.10">
    <property type="entry name" value="Tetratricopeptide repeat domain"/>
    <property type="match status" value="1"/>
</dbReference>
<dbReference type="InterPro" id="IPR019734">
    <property type="entry name" value="TPR_rpt"/>
</dbReference>
<organism evidence="3 4">
    <name type="scientific">candidate division TA06 bacterium DG_26</name>
    <dbReference type="NCBI Taxonomy" id="1703771"/>
    <lineage>
        <taxon>Bacteria</taxon>
        <taxon>Bacteria division TA06</taxon>
    </lineage>
</organism>
<evidence type="ECO:0000256" key="1">
    <source>
        <dbReference type="PROSITE-ProRule" id="PRU00339"/>
    </source>
</evidence>
<comment type="caution">
    <text evidence="3">The sequence shown here is derived from an EMBL/GenBank/DDBJ whole genome shotgun (WGS) entry which is preliminary data.</text>
</comment>
<keyword evidence="1" id="KW-0802">TPR repeat</keyword>
<dbReference type="PROSITE" id="PS50005">
    <property type="entry name" value="TPR"/>
    <property type="match status" value="2"/>
</dbReference>
<accession>A0A0S7WDY4</accession>
<sequence length="535" mass="58741">MRLSIFAVSLVLTASLLHGEYGHLNGMIDIPTAIPSEESFISIIPTGSFALGDDPHSTTVDLTAGLSIARRAEICLSAFTLKDYSLHVNFSVLEERGTMPALAIGVDNITYHEWVSSAGSGDTVGLVDDLGYGDHRPKEFFSAFIVATKTIGNLGLPLTATVGIGRGRFVGRGPLSKYTNSDAFSDEKHTEAIGMFGGLAVKFTPQLSGMVEYDGRDGNLGLRYELKNLSFDLAFTHLEQLRSEGNIVPRFAFGLGLKIPVLSPPKEGFIAGRVYDAYSNIPLNASLLVSDVRQNPAAIQGDYQVRVPAGARKLEFTAQGYYGKRFKVHVRPDSEVRLDVPMVNVAMKDSLDSHMSLALTLVQSGNIRLARDEFAKALAIYPDHPEAKRNHIELDEKIAELIANHRRRAIDYSNEGWIEQAIQEWGEVLKLDPSSGEATYAVDELQKKLKEAQKAQATATTKPAPTEKPSSKPKPAESPKLSAEEIEAMYNKAIMHYYNEQYEQALDILQKILKADPGNTKAKKYLDRTKRILGS</sequence>
<dbReference type="AlphaFoldDB" id="A0A0S7WDY4"/>
<dbReference type="SUPFAM" id="SSF49464">
    <property type="entry name" value="Carboxypeptidase regulatory domain-like"/>
    <property type="match status" value="1"/>
</dbReference>
<dbReference type="SUPFAM" id="SSF48452">
    <property type="entry name" value="TPR-like"/>
    <property type="match status" value="1"/>
</dbReference>
<feature type="compositionally biased region" description="Low complexity" evidence="2">
    <location>
        <begin position="454"/>
        <end position="468"/>
    </location>
</feature>
<feature type="repeat" description="TPR" evidence="1">
    <location>
        <begin position="486"/>
        <end position="519"/>
    </location>
</feature>
<name>A0A0S7WDY4_UNCT6</name>
<protein>
    <submittedName>
        <fullName evidence="3">Uncharacterized protein</fullName>
    </submittedName>
</protein>
<dbReference type="InterPro" id="IPR011990">
    <property type="entry name" value="TPR-like_helical_dom_sf"/>
</dbReference>
<feature type="region of interest" description="Disordered" evidence="2">
    <location>
        <begin position="451"/>
        <end position="482"/>
    </location>
</feature>
<dbReference type="EMBL" id="LIZT01000122">
    <property type="protein sequence ID" value="KPJ48369.1"/>
    <property type="molecule type" value="Genomic_DNA"/>
</dbReference>
<dbReference type="InterPro" id="IPR008969">
    <property type="entry name" value="CarboxyPept-like_regulatory"/>
</dbReference>
<evidence type="ECO:0000313" key="4">
    <source>
        <dbReference type="Proteomes" id="UP000051124"/>
    </source>
</evidence>
<proteinExistence type="predicted"/>